<evidence type="ECO:0000313" key="2">
    <source>
        <dbReference type="EMBL" id="GKT31212.1"/>
    </source>
</evidence>
<proteinExistence type="predicted"/>
<gene>
    <name evidence="2" type="ORF">ADUPG1_005795</name>
</gene>
<feature type="region of interest" description="Disordered" evidence="1">
    <location>
        <begin position="22"/>
        <end position="41"/>
    </location>
</feature>
<dbReference type="Proteomes" id="UP001057375">
    <property type="component" value="Unassembled WGS sequence"/>
</dbReference>
<sequence>FKRLRIARMFAELRFKKGLADLASGGHGERGAPSLQLDNTT</sequence>
<evidence type="ECO:0000313" key="3">
    <source>
        <dbReference type="Proteomes" id="UP001057375"/>
    </source>
</evidence>
<comment type="caution">
    <text evidence="2">The sequence shown here is derived from an EMBL/GenBank/DDBJ whole genome shotgun (WGS) entry which is preliminary data.</text>
</comment>
<keyword evidence="3" id="KW-1185">Reference proteome</keyword>
<feature type="non-terminal residue" evidence="2">
    <location>
        <position position="1"/>
    </location>
</feature>
<accession>A0ABQ5KFA0</accession>
<protein>
    <submittedName>
        <fullName evidence="2">Uncharacterized protein</fullName>
    </submittedName>
</protein>
<reference evidence="2" key="1">
    <citation type="submission" date="2022-03" db="EMBL/GenBank/DDBJ databases">
        <title>Draft genome sequence of Aduncisulcus paluster, a free-living microaerophilic Fornicata.</title>
        <authorList>
            <person name="Yuyama I."/>
            <person name="Kume K."/>
            <person name="Tamura T."/>
            <person name="Inagaki Y."/>
            <person name="Hashimoto T."/>
        </authorList>
    </citation>
    <scope>NUCLEOTIDE SEQUENCE</scope>
    <source>
        <strain evidence="2">NY0171</strain>
    </source>
</reference>
<name>A0ABQ5KFA0_9EUKA</name>
<evidence type="ECO:0000256" key="1">
    <source>
        <dbReference type="SAM" id="MobiDB-lite"/>
    </source>
</evidence>
<dbReference type="EMBL" id="BQXS01009439">
    <property type="protein sequence ID" value="GKT31212.1"/>
    <property type="molecule type" value="Genomic_DNA"/>
</dbReference>
<organism evidence="2 3">
    <name type="scientific">Aduncisulcus paluster</name>
    <dbReference type="NCBI Taxonomy" id="2918883"/>
    <lineage>
        <taxon>Eukaryota</taxon>
        <taxon>Metamonada</taxon>
        <taxon>Carpediemonas-like organisms</taxon>
        <taxon>Aduncisulcus</taxon>
    </lineage>
</organism>